<comment type="similarity">
    <text evidence="1 6">Belongs to the methyltransferase superfamily.</text>
</comment>
<feature type="compositionally biased region" description="Polar residues" evidence="7">
    <location>
        <begin position="166"/>
        <end position="179"/>
    </location>
</feature>
<keyword evidence="3 6" id="KW-0808">Transferase</keyword>
<evidence type="ECO:0000313" key="9">
    <source>
        <dbReference type="EMBL" id="RZB94408.1"/>
    </source>
</evidence>
<reference evidence="9 10" key="1">
    <citation type="submission" date="2017-03" db="EMBL/GenBank/DDBJ databases">
        <title>Genome of the blue death feigning beetle - Asbolus verrucosus.</title>
        <authorList>
            <person name="Rider S.D."/>
        </authorList>
    </citation>
    <scope>NUCLEOTIDE SEQUENCE [LARGE SCALE GENOMIC DNA]</scope>
    <source>
        <strain evidence="9">Butters</strain>
        <tissue evidence="9">Head and leg muscle</tissue>
    </source>
</reference>
<organism evidence="9 10">
    <name type="scientific">Asbolus verrucosus</name>
    <name type="common">Desert ironclad beetle</name>
    <dbReference type="NCBI Taxonomy" id="1661398"/>
    <lineage>
        <taxon>Eukaryota</taxon>
        <taxon>Metazoa</taxon>
        <taxon>Ecdysozoa</taxon>
        <taxon>Arthropoda</taxon>
        <taxon>Hexapoda</taxon>
        <taxon>Insecta</taxon>
        <taxon>Pterygota</taxon>
        <taxon>Neoptera</taxon>
        <taxon>Endopterygota</taxon>
        <taxon>Coleoptera</taxon>
        <taxon>Polyphaga</taxon>
        <taxon>Cucujiformia</taxon>
        <taxon>Tenebrionidae</taxon>
        <taxon>Pimeliinae</taxon>
        <taxon>Asbolus</taxon>
    </lineage>
</organism>
<dbReference type="GO" id="GO:0008171">
    <property type="term" value="F:O-methyltransferase activity"/>
    <property type="evidence" value="ECO:0007669"/>
    <property type="project" value="UniProtKB-UniRule"/>
</dbReference>
<dbReference type="SUPFAM" id="SSF53335">
    <property type="entry name" value="S-adenosyl-L-methionine-dependent methyltransferases"/>
    <property type="match status" value="1"/>
</dbReference>
<feature type="domain" description="Bin3-type SAM" evidence="8">
    <location>
        <begin position="290"/>
        <end position="539"/>
    </location>
</feature>
<dbReference type="Pfam" id="PF06859">
    <property type="entry name" value="Bin3"/>
    <property type="match status" value="1"/>
</dbReference>
<dbReference type="InterPro" id="IPR029063">
    <property type="entry name" value="SAM-dependent_MTases_sf"/>
</dbReference>
<dbReference type="Gene3D" id="3.40.50.150">
    <property type="entry name" value="Vaccinia Virus protein VP39"/>
    <property type="match status" value="1"/>
</dbReference>
<dbReference type="InterPro" id="IPR010675">
    <property type="entry name" value="Bin3_C"/>
</dbReference>
<dbReference type="GO" id="GO:0008173">
    <property type="term" value="F:RNA methyltransferase activity"/>
    <property type="evidence" value="ECO:0007669"/>
    <property type="project" value="UniProtKB-UniRule"/>
</dbReference>
<gene>
    <name evidence="9" type="ORF">BDFB_003949</name>
</gene>
<dbReference type="STRING" id="1661398.A0A482VEW5"/>
<keyword evidence="10" id="KW-1185">Reference proteome</keyword>
<evidence type="ECO:0000256" key="1">
    <source>
        <dbReference type="ARBA" id="ARBA00008361"/>
    </source>
</evidence>
<keyword evidence="4 5" id="KW-0949">S-adenosyl-L-methionine</keyword>
<feature type="region of interest" description="Disordered" evidence="7">
    <location>
        <begin position="166"/>
        <end position="216"/>
    </location>
</feature>
<keyword evidence="2 6" id="KW-0489">Methyltransferase</keyword>
<dbReference type="PROSITE" id="PS51515">
    <property type="entry name" value="BIN3_SAM"/>
    <property type="match status" value="1"/>
</dbReference>
<dbReference type="PANTHER" id="PTHR12315:SF0">
    <property type="entry name" value="7SK SNRNA METHYLPHOSPHATE CAPPING ENZYME"/>
    <property type="match status" value="1"/>
</dbReference>
<dbReference type="AlphaFoldDB" id="A0A482VEW5"/>
<proteinExistence type="inferred from homology"/>
<dbReference type="CDD" id="cd02440">
    <property type="entry name" value="AdoMet_MTases"/>
    <property type="match status" value="1"/>
</dbReference>
<dbReference type="InterPro" id="IPR039772">
    <property type="entry name" value="Bin3-like"/>
</dbReference>
<dbReference type="EC" id="2.1.1.-" evidence="6"/>
<comment type="caution">
    <text evidence="9">The sequence shown here is derived from an EMBL/GenBank/DDBJ whole genome shotgun (WGS) entry which is preliminary data.</text>
</comment>
<dbReference type="GO" id="GO:0040031">
    <property type="term" value="P:snRNA modification"/>
    <property type="evidence" value="ECO:0007669"/>
    <property type="project" value="TreeGrafter"/>
</dbReference>
<sequence length="644" mass="73236">MSSTGVVLEPPSKPHNHKTHIKNTNNNTNSKRKSKHDRSGRKRSKSFSGCGMMMDMKPVPPTKFLLGGNINDPLNLNSLQDEEINRAMNAITPKSSPIPTPPRRKGQIEVIIPPNINDPLNLIGCADDAEYEQQLYSPLKKGRKKRLKKRRTISANLEALDVDFSGNSEAKTPETSTDSAKIPDESDCSKTSKDLSLELSPKKDKGKRKLEDHGTSSAKKFKYSMDKIVSPVVPQPGAWLKRSNTINKKRHRPNRATNEEMPQFKEKNRRFQYGNYNRYYGYRNPSSEIDHRLKVFFHHRDLFEGKDILDIGCNIGHITLSVARDFGAKSITGIDIDPKLIAIARKNVKHYVKNSDSPKPNENDGGDVPKKKSSEFFPISMPILYGPIDIPGFNDSHCGRDFPNNVHFKTCNYVLDDDSLLALEQPQFDVILCLSITKWIHLNWGDSGIKQAFRRMYAQLKPGGKLILEPQNWASYKSKGKLTETIFKNYNSIEFFPEKFTEYLLSSVVGFAKSEILGYPHHHSKGFRRPIQIFTKSTMFPSERVEATPNNITPTNPVYDDSLYQRIMKTEKYESQTQPQVEKSEHIYYTNILNRYCGNADDNFEANNLIAEDLNRAKAGDEEKLCDNQIEQENDLENVSGDNT</sequence>
<dbReference type="GO" id="GO:0032259">
    <property type="term" value="P:methylation"/>
    <property type="evidence" value="ECO:0007669"/>
    <property type="project" value="UniProtKB-KW"/>
</dbReference>
<evidence type="ECO:0000256" key="3">
    <source>
        <dbReference type="ARBA" id="ARBA00022679"/>
    </source>
</evidence>
<protein>
    <recommendedName>
        <fullName evidence="6">RNA methyltransferase</fullName>
        <ecNumber evidence="6">2.1.1.-</ecNumber>
    </recommendedName>
</protein>
<dbReference type="GO" id="GO:0017069">
    <property type="term" value="F:snRNA binding"/>
    <property type="evidence" value="ECO:0007669"/>
    <property type="project" value="TreeGrafter"/>
</dbReference>
<evidence type="ECO:0000256" key="5">
    <source>
        <dbReference type="PROSITE-ProRule" id="PRU00848"/>
    </source>
</evidence>
<dbReference type="OrthoDB" id="10017101at2759"/>
<dbReference type="InterPro" id="IPR041698">
    <property type="entry name" value="Methyltransf_25"/>
</dbReference>
<feature type="compositionally biased region" description="Basic and acidic residues" evidence="7">
    <location>
        <begin position="181"/>
        <end position="214"/>
    </location>
</feature>
<dbReference type="Pfam" id="PF13649">
    <property type="entry name" value="Methyltransf_25"/>
    <property type="match status" value="1"/>
</dbReference>
<evidence type="ECO:0000259" key="8">
    <source>
        <dbReference type="PROSITE" id="PS51515"/>
    </source>
</evidence>
<evidence type="ECO:0000256" key="4">
    <source>
        <dbReference type="ARBA" id="ARBA00022691"/>
    </source>
</evidence>
<accession>A0A482VEW5</accession>
<dbReference type="Proteomes" id="UP000292052">
    <property type="component" value="Unassembled WGS sequence"/>
</dbReference>
<feature type="compositionally biased region" description="Basic residues" evidence="7">
    <location>
        <begin position="30"/>
        <end position="45"/>
    </location>
</feature>
<name>A0A482VEW5_ASBVE</name>
<evidence type="ECO:0000256" key="6">
    <source>
        <dbReference type="RuleBase" id="RU367087"/>
    </source>
</evidence>
<evidence type="ECO:0000313" key="10">
    <source>
        <dbReference type="Proteomes" id="UP000292052"/>
    </source>
</evidence>
<evidence type="ECO:0000256" key="7">
    <source>
        <dbReference type="SAM" id="MobiDB-lite"/>
    </source>
</evidence>
<dbReference type="InterPro" id="IPR024160">
    <property type="entry name" value="BIN3_SAM-bd_dom"/>
</dbReference>
<evidence type="ECO:0000256" key="2">
    <source>
        <dbReference type="ARBA" id="ARBA00022603"/>
    </source>
</evidence>
<dbReference type="PANTHER" id="PTHR12315">
    <property type="entry name" value="BICOID-INTERACTING PROTEIN RELATED"/>
    <property type="match status" value="1"/>
</dbReference>
<feature type="region of interest" description="Disordered" evidence="7">
    <location>
        <begin position="1"/>
        <end position="55"/>
    </location>
</feature>
<dbReference type="EMBL" id="QDEB01106648">
    <property type="protein sequence ID" value="RZB94408.1"/>
    <property type="molecule type" value="Genomic_DNA"/>
</dbReference>